<dbReference type="GO" id="GO:0043161">
    <property type="term" value="P:proteasome-mediated ubiquitin-dependent protein catabolic process"/>
    <property type="evidence" value="ECO:0007669"/>
    <property type="project" value="TreeGrafter"/>
</dbReference>
<dbReference type="PANTHER" id="PTHR19847">
    <property type="entry name" value="DDB1- AND CUL4-ASSOCIATED FACTOR 11"/>
    <property type="match status" value="1"/>
</dbReference>
<evidence type="ECO:0000313" key="4">
    <source>
        <dbReference type="Proteomes" id="UP001342314"/>
    </source>
</evidence>
<evidence type="ECO:0008006" key="5">
    <source>
        <dbReference type="Google" id="ProtNLM"/>
    </source>
</evidence>
<dbReference type="Gene3D" id="2.130.10.10">
    <property type="entry name" value="YVTN repeat-like/Quinoprotein amine dehydrogenase"/>
    <property type="match status" value="1"/>
</dbReference>
<dbReference type="GO" id="GO:0080008">
    <property type="term" value="C:Cul4-RING E3 ubiquitin ligase complex"/>
    <property type="evidence" value="ECO:0007669"/>
    <property type="project" value="TreeGrafter"/>
</dbReference>
<evidence type="ECO:0000256" key="1">
    <source>
        <dbReference type="PROSITE-ProRule" id="PRU00221"/>
    </source>
</evidence>
<feature type="compositionally biased region" description="Acidic residues" evidence="2">
    <location>
        <begin position="74"/>
        <end position="90"/>
    </location>
</feature>
<feature type="region of interest" description="Disordered" evidence="2">
    <location>
        <begin position="1"/>
        <end position="100"/>
    </location>
</feature>
<feature type="compositionally biased region" description="Acidic residues" evidence="2">
    <location>
        <begin position="155"/>
        <end position="179"/>
    </location>
</feature>
<organism evidence="3 4">
    <name type="scientific">Rhodotorula paludigena</name>
    <dbReference type="NCBI Taxonomy" id="86838"/>
    <lineage>
        <taxon>Eukaryota</taxon>
        <taxon>Fungi</taxon>
        <taxon>Dikarya</taxon>
        <taxon>Basidiomycota</taxon>
        <taxon>Pucciniomycotina</taxon>
        <taxon>Microbotryomycetes</taxon>
        <taxon>Sporidiobolales</taxon>
        <taxon>Sporidiobolaceae</taxon>
        <taxon>Rhodotorula</taxon>
    </lineage>
</organism>
<feature type="region of interest" description="Disordered" evidence="2">
    <location>
        <begin position="148"/>
        <end position="186"/>
    </location>
</feature>
<feature type="compositionally biased region" description="Polar residues" evidence="2">
    <location>
        <begin position="7"/>
        <end position="21"/>
    </location>
</feature>
<dbReference type="PROSITE" id="PS50082">
    <property type="entry name" value="WD_REPEATS_2"/>
    <property type="match status" value="2"/>
</dbReference>
<evidence type="ECO:0000313" key="3">
    <source>
        <dbReference type="EMBL" id="GJN89667.1"/>
    </source>
</evidence>
<proteinExistence type="predicted"/>
<gene>
    <name evidence="3" type="ORF">Rhopal_002654-T1</name>
</gene>
<protein>
    <recommendedName>
        <fullName evidence="5">WD40 repeat-like protein</fullName>
    </recommendedName>
</protein>
<reference evidence="3 4" key="1">
    <citation type="submission" date="2021-12" db="EMBL/GenBank/DDBJ databases">
        <title>High titer production of polyol ester of fatty acids by Rhodotorula paludigena BS15 towards product separation-free biomass refinery.</title>
        <authorList>
            <person name="Mano J."/>
            <person name="Ono H."/>
            <person name="Tanaka T."/>
            <person name="Naito K."/>
            <person name="Sushida H."/>
            <person name="Ike M."/>
            <person name="Tokuyasu K."/>
            <person name="Kitaoka M."/>
        </authorList>
    </citation>
    <scope>NUCLEOTIDE SEQUENCE [LARGE SCALE GENOMIC DNA]</scope>
    <source>
        <strain evidence="3 4">BS15</strain>
    </source>
</reference>
<dbReference type="SMART" id="SM00320">
    <property type="entry name" value="WD40"/>
    <property type="match status" value="5"/>
</dbReference>
<dbReference type="InterPro" id="IPR036322">
    <property type="entry name" value="WD40_repeat_dom_sf"/>
</dbReference>
<sequence>MAVPGAYTSQSDSDSGTSLTADQMADLERVAALDTDSDDSDFHPTFDADDNDETWMDEDDDEDEAGGLVGAAGADEDDEEDVQVEVEGDNDSTAGGEPRLRIAIHPQTRSILLVDDEGHARPLTAADLRGSNISLGAIRGMLLRSMRGSARSLQDDDDDEMGEGQDEEVEEEDDDDDGGDWWGPTRRSKKSYYPIIKDPQEQGMRLERGGAFGPPPRKYDTTKRRHWAHTSNVADYLRARELGFRRPLKDTLGEMTIPNSAGVEVAQFTEPVYSGQYSSDGRFFYAACKDFRVYMYDTSSPPRVGDKSVTDTARSSASRYYDWQHRSSLKVQKIVQGSANNCRWTLTDAELSDDNEWLIYSSISPRAHMVRTGEGSSWETDDHEQQTIDFGAGSGYYGGSNIWSLRFSHDAREIVAGASGGQVYVYDVEASRTILRVHAHHDDVNAVAFGSASDSNLLVSGSDDCFVKIWDRRSLQGERPSGYCVGHTEGVTFVSPKGDGRYILSNGKDQAMKLWDLRMMMSDNDFDRLRLDRKSFSIDGWDYRASYYAKPRFVKHPHDVSLMTYRGHSVLRTLIRCHFSPQATTNQRYVYSGSSDGRIHVYSLDGPVVQVLDRSHTHPLLDRQSGAYADPSSHALRAAPRRGKGYSGSTVRDVSWHPFEPKMMSTAWEETRGSVGGSIALHEWAGRRGEALEDQVERAQLEASG</sequence>
<evidence type="ECO:0000256" key="2">
    <source>
        <dbReference type="SAM" id="MobiDB-lite"/>
    </source>
</evidence>
<name>A0AAV5GJV6_9BASI</name>
<dbReference type="PROSITE" id="PS50294">
    <property type="entry name" value="WD_REPEATS_REGION"/>
    <property type="match status" value="2"/>
</dbReference>
<feature type="repeat" description="WD" evidence="1">
    <location>
        <begin position="437"/>
        <end position="471"/>
    </location>
</feature>
<keyword evidence="4" id="KW-1185">Reference proteome</keyword>
<dbReference type="EMBL" id="BQKY01000005">
    <property type="protein sequence ID" value="GJN89667.1"/>
    <property type="molecule type" value="Genomic_DNA"/>
</dbReference>
<feature type="region of interest" description="Disordered" evidence="2">
    <location>
        <begin position="205"/>
        <end position="224"/>
    </location>
</feature>
<comment type="caution">
    <text evidence="3">The sequence shown here is derived from an EMBL/GenBank/DDBJ whole genome shotgun (WGS) entry which is preliminary data.</text>
</comment>
<feature type="region of interest" description="Disordered" evidence="2">
    <location>
        <begin position="622"/>
        <end position="651"/>
    </location>
</feature>
<dbReference type="Proteomes" id="UP001342314">
    <property type="component" value="Unassembled WGS sequence"/>
</dbReference>
<feature type="repeat" description="WD" evidence="1">
    <location>
        <begin position="484"/>
        <end position="518"/>
    </location>
</feature>
<dbReference type="InterPro" id="IPR015943">
    <property type="entry name" value="WD40/YVTN_repeat-like_dom_sf"/>
</dbReference>
<accession>A0AAV5GJV6</accession>
<feature type="compositionally biased region" description="Acidic residues" evidence="2">
    <location>
        <begin position="47"/>
        <end position="65"/>
    </location>
</feature>
<keyword evidence="1" id="KW-0853">WD repeat</keyword>
<dbReference type="PANTHER" id="PTHR19847:SF7">
    <property type="entry name" value="DDB1- AND CUL4-ASSOCIATED FACTOR 11"/>
    <property type="match status" value="1"/>
</dbReference>
<dbReference type="InterPro" id="IPR051859">
    <property type="entry name" value="DCAF"/>
</dbReference>
<dbReference type="InterPro" id="IPR001680">
    <property type="entry name" value="WD40_rpt"/>
</dbReference>
<dbReference type="AlphaFoldDB" id="A0AAV5GJV6"/>
<dbReference type="SUPFAM" id="SSF50978">
    <property type="entry name" value="WD40 repeat-like"/>
    <property type="match status" value="1"/>
</dbReference>
<dbReference type="Pfam" id="PF00400">
    <property type="entry name" value="WD40"/>
    <property type="match status" value="3"/>
</dbReference>